<dbReference type="GO" id="GO:0009089">
    <property type="term" value="P:lysine biosynthetic process via diaminopimelate"/>
    <property type="evidence" value="ECO:0007669"/>
    <property type="project" value="InterPro"/>
</dbReference>
<dbReference type="InterPro" id="IPR022663">
    <property type="entry name" value="DapB_C"/>
</dbReference>
<dbReference type="EMBL" id="CAEUNJ010000116">
    <property type="protein sequence ID" value="CAB4372837.1"/>
    <property type="molecule type" value="Genomic_DNA"/>
</dbReference>
<dbReference type="Gene3D" id="3.40.50.720">
    <property type="entry name" value="NAD(P)-binding Rossmann-like Domain"/>
    <property type="match status" value="1"/>
</dbReference>
<dbReference type="GO" id="GO:0008839">
    <property type="term" value="F:4-hydroxy-tetrahydrodipicolinate reductase"/>
    <property type="evidence" value="ECO:0007669"/>
    <property type="project" value="InterPro"/>
</dbReference>
<accession>A0A6J6AS36</accession>
<protein>
    <submittedName>
        <fullName evidence="2">Unannotated protein</fullName>
    </submittedName>
</protein>
<evidence type="ECO:0000313" key="2">
    <source>
        <dbReference type="EMBL" id="CAB4372837.1"/>
    </source>
</evidence>
<sequence>MVAHQEVILGTTGQTLTLRHDSYDRDSFMPGVLLAVKAVPERAGVTIGLDALLDL</sequence>
<evidence type="ECO:0000259" key="1">
    <source>
        <dbReference type="Pfam" id="PF05173"/>
    </source>
</evidence>
<organism evidence="2">
    <name type="scientific">freshwater metagenome</name>
    <dbReference type="NCBI Taxonomy" id="449393"/>
    <lineage>
        <taxon>unclassified sequences</taxon>
        <taxon>metagenomes</taxon>
        <taxon>ecological metagenomes</taxon>
    </lineage>
</organism>
<gene>
    <name evidence="2" type="ORF">UFOPK4201_01885</name>
</gene>
<dbReference type="AlphaFoldDB" id="A0A6J6AS36"/>
<proteinExistence type="predicted"/>
<feature type="domain" description="Dihydrodipicolinate reductase C-terminal" evidence="1">
    <location>
        <begin position="1"/>
        <end position="52"/>
    </location>
</feature>
<dbReference type="Pfam" id="PF05173">
    <property type="entry name" value="DapB_C"/>
    <property type="match status" value="1"/>
</dbReference>
<reference evidence="2" key="1">
    <citation type="submission" date="2020-05" db="EMBL/GenBank/DDBJ databases">
        <authorList>
            <person name="Chiriac C."/>
            <person name="Salcher M."/>
            <person name="Ghai R."/>
            <person name="Kavagutti S V."/>
        </authorList>
    </citation>
    <scope>NUCLEOTIDE SEQUENCE</scope>
</reference>
<name>A0A6J6AS36_9ZZZZ</name>